<dbReference type="Pfam" id="PF04233">
    <property type="entry name" value="Phage_Mu_F"/>
    <property type="match status" value="1"/>
</dbReference>
<evidence type="ECO:0000313" key="2">
    <source>
        <dbReference type="EMBL" id="MBD2316671.1"/>
    </source>
</evidence>
<name>A0ABR8C8K5_9CYAN</name>
<protein>
    <submittedName>
        <fullName evidence="2">Minor capsid protein</fullName>
    </submittedName>
</protein>
<accession>A0ABR8C8K5</accession>
<reference evidence="2 3" key="1">
    <citation type="journal article" date="2020" name="ISME J.">
        <title>Comparative genomics reveals insights into cyanobacterial evolution and habitat adaptation.</title>
        <authorList>
            <person name="Chen M.Y."/>
            <person name="Teng W.K."/>
            <person name="Zhao L."/>
            <person name="Hu C.X."/>
            <person name="Zhou Y.K."/>
            <person name="Han B.P."/>
            <person name="Song L.R."/>
            <person name="Shu W.S."/>
        </authorList>
    </citation>
    <scope>NUCLEOTIDE SEQUENCE [LARGE SCALE GENOMIC DNA]</scope>
    <source>
        <strain evidence="2 3">FACHB-1050</strain>
    </source>
</reference>
<keyword evidence="3" id="KW-1185">Reference proteome</keyword>
<dbReference type="InterPro" id="IPR006528">
    <property type="entry name" value="Phage_head_morphogenesis_dom"/>
</dbReference>
<gene>
    <name evidence="2" type="ORF">H6G05_07405</name>
</gene>
<organism evidence="2 3">
    <name type="scientific">Phormidium tenue FACHB-1050</name>
    <dbReference type="NCBI Taxonomy" id="2692857"/>
    <lineage>
        <taxon>Bacteria</taxon>
        <taxon>Bacillati</taxon>
        <taxon>Cyanobacteriota</taxon>
        <taxon>Cyanophyceae</taxon>
        <taxon>Oscillatoriophycideae</taxon>
        <taxon>Oscillatoriales</taxon>
        <taxon>Oscillatoriaceae</taxon>
        <taxon>Phormidium</taxon>
    </lineage>
</organism>
<dbReference type="NCBIfam" id="TIGR01641">
    <property type="entry name" value="phageSPP1_gp7"/>
    <property type="match status" value="1"/>
</dbReference>
<dbReference type="EMBL" id="JACJQY010000008">
    <property type="protein sequence ID" value="MBD2316671.1"/>
    <property type="molecule type" value="Genomic_DNA"/>
</dbReference>
<dbReference type="RefSeq" id="WP_190577557.1">
    <property type="nucleotide sequence ID" value="NZ_CAWPQU010000078.1"/>
</dbReference>
<sequence length="304" mass="33925">MTSALFDSVFGTFRYSDAPDLMPIDEIIGSMDSIELATLKAMNDATRSAVKKLKKEAQGKSLSEIAKLNWDLAPDIAKTLNVTWDKGYKSGSKDAIKELRAAIPQKYNSAQYAKVSDLIKQIFDLKPFSVFDRPKASVKAILSRNLKIAGDYSKEILERVKNNLSQSMITQPDTGYPMPPKQVNALIQDTLNVSQARAATISRTETTNAYSQSRVETFKQSSLATHCRFLAIADDRVTDICKTRNGIVFPIADSDKFRPSLHFNCRSTISVLLPRINPAHQKMIDDPNLDPNNRVLAPLQKGWR</sequence>
<comment type="caution">
    <text evidence="2">The sequence shown here is derived from an EMBL/GenBank/DDBJ whole genome shotgun (WGS) entry which is preliminary data.</text>
</comment>
<evidence type="ECO:0000259" key="1">
    <source>
        <dbReference type="Pfam" id="PF04233"/>
    </source>
</evidence>
<dbReference type="Proteomes" id="UP000618445">
    <property type="component" value="Unassembled WGS sequence"/>
</dbReference>
<proteinExistence type="predicted"/>
<feature type="domain" description="Phage head morphogenesis" evidence="1">
    <location>
        <begin position="183"/>
        <end position="269"/>
    </location>
</feature>
<evidence type="ECO:0000313" key="3">
    <source>
        <dbReference type="Proteomes" id="UP000618445"/>
    </source>
</evidence>